<feature type="domain" description="NB-ARC" evidence="1">
    <location>
        <begin position="1"/>
        <end position="138"/>
    </location>
</feature>
<dbReference type="PANTHER" id="PTHR36766:SF70">
    <property type="entry name" value="DISEASE RESISTANCE PROTEIN RGA4"/>
    <property type="match status" value="1"/>
</dbReference>
<feature type="non-terminal residue" evidence="2">
    <location>
        <position position="1"/>
    </location>
</feature>
<dbReference type="EMBL" id="KF679896">
    <property type="protein sequence ID" value="AGZ85015.1"/>
    <property type="molecule type" value="Genomic_DNA"/>
</dbReference>
<organism evidence="2">
    <name type="scientific">Piper colubrinum</name>
    <dbReference type="NCBI Taxonomy" id="254420"/>
    <lineage>
        <taxon>Eukaryota</taxon>
        <taxon>Viridiplantae</taxon>
        <taxon>Streptophyta</taxon>
        <taxon>Embryophyta</taxon>
        <taxon>Tracheophyta</taxon>
        <taxon>Spermatophyta</taxon>
        <taxon>Magnoliopsida</taxon>
        <taxon>Magnoliidae</taxon>
        <taxon>Piperales</taxon>
        <taxon>Piperaceae</taxon>
        <taxon>Piper</taxon>
    </lineage>
</organism>
<dbReference type="GO" id="GO:0043531">
    <property type="term" value="F:ADP binding"/>
    <property type="evidence" value="ECO:0007669"/>
    <property type="project" value="InterPro"/>
</dbReference>
<dbReference type="PANTHER" id="PTHR36766">
    <property type="entry name" value="PLANT BROAD-SPECTRUM MILDEW RESISTANCE PROTEIN RPW8"/>
    <property type="match status" value="1"/>
</dbReference>
<reference evidence="2" key="1">
    <citation type="submission" date="2013-09" db="EMBL/GenBank/DDBJ databases">
        <title>Isolation of resistance gene candidates in Piper nigrum L. and related Piper species.</title>
        <authorList>
            <person name="Suraby E.J."/>
            <person name="Nirmal Babu K."/>
            <person name="Anandaraj M."/>
        </authorList>
    </citation>
    <scope>NUCLEOTIDE SEQUENCE</scope>
    <source>
        <tissue evidence="2">Leaf</tissue>
    </source>
</reference>
<accession>U5Y7U3</accession>
<dbReference type="SUPFAM" id="SSF52540">
    <property type="entry name" value="P-loop containing nucleoside triphosphate hydrolases"/>
    <property type="match status" value="1"/>
</dbReference>
<dbReference type="InterPro" id="IPR002182">
    <property type="entry name" value="NB-ARC"/>
</dbReference>
<dbReference type="AlphaFoldDB" id="U5Y7U3"/>
<dbReference type="InterPro" id="IPR027417">
    <property type="entry name" value="P-loop_NTPase"/>
</dbReference>
<proteinExistence type="predicted"/>
<evidence type="ECO:0000259" key="1">
    <source>
        <dbReference type="Pfam" id="PF00931"/>
    </source>
</evidence>
<name>U5Y7U3_9MAGN</name>
<dbReference type="Pfam" id="PF00931">
    <property type="entry name" value="NB-ARC"/>
    <property type="match status" value="1"/>
</dbReference>
<feature type="non-terminal residue" evidence="2">
    <location>
        <position position="158"/>
    </location>
</feature>
<protein>
    <submittedName>
        <fullName evidence="2">NBS-LRR disease resistance protein</fullName>
    </submittedName>
</protein>
<evidence type="ECO:0000313" key="2">
    <source>
        <dbReference type="EMBL" id="AGZ85015.1"/>
    </source>
</evidence>
<dbReference type="Gene3D" id="3.40.50.300">
    <property type="entry name" value="P-loop containing nucleotide triphosphate hydrolases"/>
    <property type="match status" value="1"/>
</dbReference>
<sequence>LAQLVYNDQRVKDHFQPQLWICVSDDFNLSEILRKIVEVGGGNCPAAIELQSRADKLVEMLRGRRFILVLDDVWNEDYIKWEQLKNVLNCGANGSKIVVTTRKTKVAEIVGNEHNKHLLGELSSDKCWLIFERIALSERTNVEEGLEKIGREIVNKCK</sequence>